<dbReference type="AlphaFoldDB" id="A0AAW1QBX7"/>
<accession>A0AAW1QBX7</accession>
<comment type="caution">
    <text evidence="1">The sequence shown here is derived from an EMBL/GenBank/DDBJ whole genome shotgun (WGS) entry which is preliminary data.</text>
</comment>
<protein>
    <submittedName>
        <fullName evidence="1">Uncharacterized protein</fullName>
    </submittedName>
</protein>
<sequence>MPELLEDVIAKMGVLSATQKHLEVLQCYRDECGGDRPRTSDFCRRESARCQPSHPTRSNMAVFHLEGRD</sequence>
<gene>
    <name evidence="1" type="ORF">WJX72_008866</name>
</gene>
<evidence type="ECO:0000313" key="1">
    <source>
        <dbReference type="EMBL" id="KAK9818209.1"/>
    </source>
</evidence>
<evidence type="ECO:0000313" key="2">
    <source>
        <dbReference type="Proteomes" id="UP001489004"/>
    </source>
</evidence>
<reference evidence="1 2" key="1">
    <citation type="journal article" date="2024" name="Nat. Commun.">
        <title>Phylogenomics reveals the evolutionary origins of lichenization in chlorophyte algae.</title>
        <authorList>
            <person name="Puginier C."/>
            <person name="Libourel C."/>
            <person name="Otte J."/>
            <person name="Skaloud P."/>
            <person name="Haon M."/>
            <person name="Grisel S."/>
            <person name="Petersen M."/>
            <person name="Berrin J.G."/>
            <person name="Delaux P.M."/>
            <person name="Dal Grande F."/>
            <person name="Keller J."/>
        </authorList>
    </citation>
    <scope>NUCLEOTIDE SEQUENCE [LARGE SCALE GENOMIC DNA]</scope>
    <source>
        <strain evidence="1 2">SAG 2043</strain>
    </source>
</reference>
<name>A0AAW1QBX7_9CHLO</name>
<organism evidence="1 2">
    <name type="scientific">[Myrmecia] bisecta</name>
    <dbReference type="NCBI Taxonomy" id="41462"/>
    <lineage>
        <taxon>Eukaryota</taxon>
        <taxon>Viridiplantae</taxon>
        <taxon>Chlorophyta</taxon>
        <taxon>core chlorophytes</taxon>
        <taxon>Trebouxiophyceae</taxon>
        <taxon>Trebouxiales</taxon>
        <taxon>Trebouxiaceae</taxon>
        <taxon>Myrmecia</taxon>
    </lineage>
</organism>
<keyword evidence="2" id="KW-1185">Reference proteome</keyword>
<dbReference type="EMBL" id="JALJOR010000004">
    <property type="protein sequence ID" value="KAK9818209.1"/>
    <property type="molecule type" value="Genomic_DNA"/>
</dbReference>
<proteinExistence type="predicted"/>
<dbReference type="Proteomes" id="UP001489004">
    <property type="component" value="Unassembled WGS sequence"/>
</dbReference>